<feature type="transmembrane region" description="Helical" evidence="1">
    <location>
        <begin position="411"/>
        <end position="429"/>
    </location>
</feature>
<reference evidence="2 3" key="1">
    <citation type="journal article" date="2017" name="ISME J.">
        <title>Energy and carbon metabolisms in a deep terrestrial subsurface fluid microbial community.</title>
        <authorList>
            <person name="Momper L."/>
            <person name="Jungbluth S.P."/>
            <person name="Lee M.D."/>
            <person name="Amend J.P."/>
        </authorList>
    </citation>
    <scope>NUCLEOTIDE SEQUENCE [LARGE SCALE GENOMIC DNA]</scope>
    <source>
        <strain evidence="2">SURF_29</strain>
    </source>
</reference>
<keyword evidence="1" id="KW-0812">Transmembrane</keyword>
<dbReference type="EMBL" id="QZJW01000050">
    <property type="protein sequence ID" value="RJO60250.1"/>
    <property type="molecule type" value="Genomic_DNA"/>
</dbReference>
<name>A0A419DB02_9BACT</name>
<dbReference type="SUPFAM" id="SSF63825">
    <property type="entry name" value="YWTD domain"/>
    <property type="match status" value="1"/>
</dbReference>
<dbReference type="Gene3D" id="3.60.40.10">
    <property type="entry name" value="PPM-type phosphatase domain"/>
    <property type="match status" value="1"/>
</dbReference>
<evidence type="ECO:0000313" key="2">
    <source>
        <dbReference type="EMBL" id="RJO60250.1"/>
    </source>
</evidence>
<accession>A0A419DB02</accession>
<gene>
    <name evidence="2" type="ORF">C4544_05775</name>
</gene>
<organism evidence="2 3">
    <name type="scientific">candidate division WS5 bacterium</name>
    <dbReference type="NCBI Taxonomy" id="2093353"/>
    <lineage>
        <taxon>Bacteria</taxon>
        <taxon>candidate division WS5</taxon>
    </lineage>
</organism>
<evidence type="ECO:0000313" key="3">
    <source>
        <dbReference type="Proteomes" id="UP000285655"/>
    </source>
</evidence>
<comment type="caution">
    <text evidence="2">The sequence shown here is derived from an EMBL/GenBank/DDBJ whole genome shotgun (WGS) entry which is preliminary data.</text>
</comment>
<dbReference type="AlphaFoldDB" id="A0A419DB02"/>
<evidence type="ECO:0000256" key="1">
    <source>
        <dbReference type="SAM" id="Phobius"/>
    </source>
</evidence>
<proteinExistence type="predicted"/>
<protein>
    <recommendedName>
        <fullName evidence="4">PPM-type phosphatase domain-containing protein</fullName>
    </recommendedName>
</protein>
<dbReference type="SUPFAM" id="SSF81606">
    <property type="entry name" value="PP2C-like"/>
    <property type="match status" value="1"/>
</dbReference>
<dbReference type="Proteomes" id="UP000285655">
    <property type="component" value="Unassembled WGS sequence"/>
</dbReference>
<evidence type="ECO:0008006" key="4">
    <source>
        <dbReference type="Google" id="ProtNLM"/>
    </source>
</evidence>
<keyword evidence="1" id="KW-1133">Transmembrane helix</keyword>
<sequence>MKKKLALRSAKLASESQKIKGTSNVCTAYEHQPKDPDERRHGILFGVIDVNGNPKHSEDLIEIIIDTFHSEYYQDLDKDPLESFEDALSKINEELGEFTGNGHTFWMGKLNAILAVYADDTIHITQTGKSEAYLYRGGKESHITEDLAGDNVNPLRTFVNITSGELSEGDKISILSSGILATCSPEEIAKYATKYHPKVAVNHIADMIEGLGGSYGQNAVIILEFMTPDALANEVLDDEPDEIWLKGTSKKEIMAERTTTVLQKIFKYIRLGAAVAGEFYTQTLAPKAVSAFKAVRAKISGKMERPAKKDELSDVLTETDEVLEGFEREEVPETEDIEIFEEDRPEVKAESQPSYKSEIRIKESDEAPGKARLEKTKGSILKNLGSLYGSATNLKAIKRTKKKLPKIKKNYYLAIGVLVLLIFIPYLYITKVGRSDAKTKKEEQAQLVQIDEKVAQANTLAAQNEKQKASAVLEDALKMTEGLSDSKYFSEEAKKKLDEIKSQLQSITQTVDASPAILADLAGVAQSDVVGIYSIKNNFYVIGQKGDVSKVEKGSGKASIIQTSGNVEGNVVAAAALPSIRTIEILTDKPSVYEYDADDDSITEKKASDGWEKAVDIDSYGTSLYLLSSDGPGIYKHTRTSSGYSKASPYLDNPEEAANPTTLRIDSDVYILGGTGELKKFTSGKKQDFTIKDLPVTLSSANKLYTDTVTDKVLIGSGTDKYVVVVGKDGTYKGRYISNDFVDMKYISIEDNKVYVATKNKILSFEIK</sequence>
<dbReference type="InterPro" id="IPR036457">
    <property type="entry name" value="PPM-type-like_dom_sf"/>
</dbReference>
<keyword evidence="1" id="KW-0472">Membrane</keyword>